<dbReference type="EMBL" id="KQ414886">
    <property type="protein sequence ID" value="KOC59851.1"/>
    <property type="molecule type" value="Genomic_DNA"/>
</dbReference>
<dbReference type="AlphaFoldDB" id="A0A0L7QMX6"/>
<evidence type="ECO:0000313" key="2">
    <source>
        <dbReference type="Proteomes" id="UP000053825"/>
    </source>
</evidence>
<evidence type="ECO:0000313" key="1">
    <source>
        <dbReference type="EMBL" id="KOC59851.1"/>
    </source>
</evidence>
<protein>
    <submittedName>
        <fullName evidence="1">Uncharacterized protein</fullName>
    </submittedName>
</protein>
<organism evidence="1 2">
    <name type="scientific">Habropoda laboriosa</name>
    <dbReference type="NCBI Taxonomy" id="597456"/>
    <lineage>
        <taxon>Eukaryota</taxon>
        <taxon>Metazoa</taxon>
        <taxon>Ecdysozoa</taxon>
        <taxon>Arthropoda</taxon>
        <taxon>Hexapoda</taxon>
        <taxon>Insecta</taxon>
        <taxon>Pterygota</taxon>
        <taxon>Neoptera</taxon>
        <taxon>Endopterygota</taxon>
        <taxon>Hymenoptera</taxon>
        <taxon>Apocrita</taxon>
        <taxon>Aculeata</taxon>
        <taxon>Apoidea</taxon>
        <taxon>Anthophila</taxon>
        <taxon>Apidae</taxon>
        <taxon>Habropoda</taxon>
    </lineage>
</organism>
<gene>
    <name evidence="1" type="ORF">WH47_10765</name>
</gene>
<sequence>MYFIGRLIKLILDTLINGYAPHTVYRWSIHLLDVICDSLTQLLLFKGGAPKHQDTPPINEAIHRSITPTTSKHSPQPIRRTLYPILSGDLDMAEIPLLPVGPLRTQ</sequence>
<accession>A0A0L7QMX6</accession>
<name>A0A0L7QMX6_9HYME</name>
<dbReference type="Pfam" id="PF24664">
    <property type="entry name" value="Monjiviricetes_fusion"/>
    <property type="match status" value="1"/>
</dbReference>
<proteinExistence type="predicted"/>
<reference evidence="1 2" key="1">
    <citation type="submission" date="2015-07" db="EMBL/GenBank/DDBJ databases">
        <title>The genome of Habropoda laboriosa.</title>
        <authorList>
            <person name="Pan H."/>
            <person name="Kapheim K."/>
        </authorList>
    </citation>
    <scope>NUCLEOTIDE SEQUENCE [LARGE SCALE GENOMIC DNA]</scope>
    <source>
        <strain evidence="1">0110345459</strain>
    </source>
</reference>
<keyword evidence="2" id="KW-1185">Reference proteome</keyword>
<dbReference type="Proteomes" id="UP000053825">
    <property type="component" value="Unassembled WGS sequence"/>
</dbReference>